<reference evidence="1" key="1">
    <citation type="submission" date="2019-07" db="EMBL/GenBank/DDBJ databases">
        <authorList>
            <person name="Palmer J.M."/>
        </authorList>
    </citation>
    <scope>NUCLEOTIDE SEQUENCE</scope>
    <source>
        <strain evidence="1">PC9</strain>
    </source>
</reference>
<gene>
    <name evidence="1" type="ORF">PC9H_009452</name>
</gene>
<organism evidence="1 2">
    <name type="scientific">Pleurotus ostreatus</name>
    <name type="common">Oyster mushroom</name>
    <name type="synonym">White-rot fungus</name>
    <dbReference type="NCBI Taxonomy" id="5322"/>
    <lineage>
        <taxon>Eukaryota</taxon>
        <taxon>Fungi</taxon>
        <taxon>Dikarya</taxon>
        <taxon>Basidiomycota</taxon>
        <taxon>Agaricomycotina</taxon>
        <taxon>Agaricomycetes</taxon>
        <taxon>Agaricomycetidae</taxon>
        <taxon>Agaricales</taxon>
        <taxon>Pleurotineae</taxon>
        <taxon>Pleurotaceae</taxon>
        <taxon>Pleurotus</taxon>
    </lineage>
</organism>
<accession>A0A8H7DMY7</accession>
<dbReference type="EMBL" id="JACETU010000007">
    <property type="protein sequence ID" value="KAF7424149.1"/>
    <property type="molecule type" value="Genomic_DNA"/>
</dbReference>
<comment type="caution">
    <text evidence="1">The sequence shown here is derived from an EMBL/GenBank/DDBJ whole genome shotgun (WGS) entry which is preliminary data.</text>
</comment>
<dbReference type="VEuPathDB" id="FungiDB:PC9H_009452"/>
<evidence type="ECO:0000313" key="1">
    <source>
        <dbReference type="EMBL" id="KAF7424149.1"/>
    </source>
</evidence>
<evidence type="ECO:0000313" key="2">
    <source>
        <dbReference type="Proteomes" id="UP000623687"/>
    </source>
</evidence>
<dbReference type="Proteomes" id="UP000623687">
    <property type="component" value="Unassembled WGS sequence"/>
</dbReference>
<dbReference type="RefSeq" id="XP_036628343.1">
    <property type="nucleotide sequence ID" value="XM_036778954.1"/>
</dbReference>
<proteinExistence type="predicted"/>
<protein>
    <submittedName>
        <fullName evidence="1">Uncharacterized protein</fullName>
    </submittedName>
</protein>
<dbReference type="GeneID" id="59379270"/>
<sequence>MVFSTPSILSLVGVAFWLWIKNRRPDATTLPALQVGLLLVIYSDFRDSACGTVSPNGRRDTWSSGQMVYLHGLDGTTILFLNNVKLVLKPYALMHARSRLEASAQVSAEWYES</sequence>
<name>A0A8H7DMY7_PLEOS</name>
<dbReference type="AlphaFoldDB" id="A0A8H7DMY7"/>
<keyword evidence="2" id="KW-1185">Reference proteome</keyword>